<dbReference type="Proteomes" id="UP001634393">
    <property type="component" value="Unassembled WGS sequence"/>
</dbReference>
<organism evidence="1 2">
    <name type="scientific">Penstemon smallii</name>
    <dbReference type="NCBI Taxonomy" id="265156"/>
    <lineage>
        <taxon>Eukaryota</taxon>
        <taxon>Viridiplantae</taxon>
        <taxon>Streptophyta</taxon>
        <taxon>Embryophyta</taxon>
        <taxon>Tracheophyta</taxon>
        <taxon>Spermatophyta</taxon>
        <taxon>Magnoliopsida</taxon>
        <taxon>eudicotyledons</taxon>
        <taxon>Gunneridae</taxon>
        <taxon>Pentapetalae</taxon>
        <taxon>asterids</taxon>
        <taxon>lamiids</taxon>
        <taxon>Lamiales</taxon>
        <taxon>Plantaginaceae</taxon>
        <taxon>Cheloneae</taxon>
        <taxon>Penstemon</taxon>
    </lineage>
</organism>
<gene>
    <name evidence="1" type="ORF">ACJIZ3_001923</name>
</gene>
<keyword evidence="2" id="KW-1185">Reference proteome</keyword>
<dbReference type="AlphaFoldDB" id="A0ABD3U5B6"/>
<sequence length="40" mass="5039">MIREFWEPMPSSWLQYFLHSPHIYPHHIFFSHMKSNTYTN</sequence>
<proteinExistence type="predicted"/>
<evidence type="ECO:0000313" key="1">
    <source>
        <dbReference type="EMBL" id="KAL3844520.1"/>
    </source>
</evidence>
<accession>A0ABD3U5B6</accession>
<dbReference type="EMBL" id="JBJXBP010000002">
    <property type="protein sequence ID" value="KAL3844520.1"/>
    <property type="molecule type" value="Genomic_DNA"/>
</dbReference>
<protein>
    <submittedName>
        <fullName evidence="1">Uncharacterized protein</fullName>
    </submittedName>
</protein>
<evidence type="ECO:0000313" key="2">
    <source>
        <dbReference type="Proteomes" id="UP001634393"/>
    </source>
</evidence>
<name>A0ABD3U5B6_9LAMI</name>
<comment type="caution">
    <text evidence="1">The sequence shown here is derived from an EMBL/GenBank/DDBJ whole genome shotgun (WGS) entry which is preliminary data.</text>
</comment>
<reference evidence="1 2" key="1">
    <citation type="submission" date="2024-12" db="EMBL/GenBank/DDBJ databases">
        <title>The unique morphological basis and parallel evolutionary history of personate flowers in Penstemon.</title>
        <authorList>
            <person name="Depatie T.H."/>
            <person name="Wessinger C.A."/>
        </authorList>
    </citation>
    <scope>NUCLEOTIDE SEQUENCE [LARGE SCALE GENOMIC DNA]</scope>
    <source>
        <strain evidence="1">WTNN_2</strain>
        <tissue evidence="1">Leaf</tissue>
    </source>
</reference>